<accession>E3CVP3</accession>
<dbReference type="OrthoDB" id="9784811at2"/>
<dbReference type="GO" id="GO:0005975">
    <property type="term" value="P:carbohydrate metabolic process"/>
    <property type="evidence" value="ECO:0007669"/>
    <property type="project" value="InterPro"/>
</dbReference>
<dbReference type="eggNOG" id="COG2861">
    <property type="taxonomic scope" value="Bacteria"/>
</dbReference>
<dbReference type="SUPFAM" id="SSF88713">
    <property type="entry name" value="Glycoside hydrolase/deacetylase"/>
    <property type="match status" value="1"/>
</dbReference>
<dbReference type="HOGENOM" id="CLU_041643_1_0_0"/>
<dbReference type="InterPro" id="IPR006837">
    <property type="entry name" value="Divergent_DAC"/>
</dbReference>
<evidence type="ECO:0000313" key="3">
    <source>
        <dbReference type="Proteomes" id="UP000005096"/>
    </source>
</evidence>
<dbReference type="AlphaFoldDB" id="E3CVP3"/>
<keyword evidence="3" id="KW-1185">Reference proteome</keyword>
<protein>
    <recommendedName>
        <fullName evidence="4">Divergent polysaccharide deacetylase family protein</fullName>
    </recommendedName>
</protein>
<evidence type="ECO:0008006" key="4">
    <source>
        <dbReference type="Google" id="ProtNLM"/>
    </source>
</evidence>
<organism evidence="2 3">
    <name type="scientific">Aminomonas paucivorans DSM 12260</name>
    <dbReference type="NCBI Taxonomy" id="584708"/>
    <lineage>
        <taxon>Bacteria</taxon>
        <taxon>Thermotogati</taxon>
        <taxon>Synergistota</taxon>
        <taxon>Synergistia</taxon>
        <taxon>Synergistales</taxon>
        <taxon>Synergistaceae</taxon>
        <taxon>Aminomonas</taxon>
    </lineage>
</organism>
<dbReference type="InterPro" id="IPR011330">
    <property type="entry name" value="Glyco_hydro/deAcase_b/a-brl"/>
</dbReference>
<sequence>MRPPAPQKPQTRGRLRVFFFCLLAFVAGFGAGAGWLSARAARPAPPVPPVSVSATGTPSGAREEASSVSATPSPQREEAADSEQEASAPTAPAPSPLFLPTPVPSGVGRVALVVDDMGYDLAVARRLVGLGLPLTWAILPDAPHAAATAKIARDAGIPYLVHLPMQAQGDGDDGPYAVASGWSAEVIRERSLRAFEALPGAFGVNNHRGSRATADRVAMERFLSVLQEARPGWIFLDSRTNGASCGFSVAQEKGIRTSRNDRFLDHRDEDEAIRAAFEAGASLARRKGQAILIGHPRPRTVHFLERLSRGDAIPPGVELETLPDLMGLVSEEAGGGRP</sequence>
<dbReference type="PANTHER" id="PTHR30105:SF2">
    <property type="entry name" value="DIVERGENT POLYSACCHARIDE DEACETYLASE SUPERFAMILY"/>
    <property type="match status" value="1"/>
</dbReference>
<evidence type="ECO:0000256" key="1">
    <source>
        <dbReference type="SAM" id="MobiDB-lite"/>
    </source>
</evidence>
<dbReference type="Pfam" id="PF04748">
    <property type="entry name" value="Polysacc_deac_2"/>
    <property type="match status" value="1"/>
</dbReference>
<dbReference type="Gene3D" id="3.20.20.370">
    <property type="entry name" value="Glycoside hydrolase/deacetylase"/>
    <property type="match status" value="1"/>
</dbReference>
<name>E3CVP3_9BACT</name>
<dbReference type="RefSeq" id="WP_006300412.1">
    <property type="nucleotide sequence ID" value="NZ_CM001022.1"/>
</dbReference>
<evidence type="ECO:0000313" key="2">
    <source>
        <dbReference type="EMBL" id="EFQ23244.1"/>
    </source>
</evidence>
<dbReference type="STRING" id="584708.Apau_0816"/>
<gene>
    <name evidence="2" type="ORF">Apau_0816</name>
</gene>
<dbReference type="PaxDb" id="584708-Apau_0816"/>
<reference evidence="2 3" key="1">
    <citation type="journal article" date="2010" name="Stand. Genomic Sci.">
        <title>Non-contiguous finished genome sequence of Aminomonas paucivorans type strain (GLU-3).</title>
        <authorList>
            <person name="Pitluck S."/>
            <person name="Yasawong M."/>
            <person name="Held B."/>
            <person name="Lapidus A."/>
            <person name="Nolan M."/>
            <person name="Copeland A."/>
            <person name="Lucas S."/>
            <person name="Del Rio T.G."/>
            <person name="Tice H."/>
            <person name="Cheng J.F."/>
            <person name="Chertkov O."/>
            <person name="Goodwin L."/>
            <person name="Tapia R."/>
            <person name="Han C."/>
            <person name="Liolios K."/>
            <person name="Ivanova N."/>
            <person name="Mavromatis K."/>
            <person name="Ovchinnikova G."/>
            <person name="Pati A."/>
            <person name="Chen A."/>
            <person name="Palaniappan K."/>
            <person name="Land M."/>
            <person name="Hauser L."/>
            <person name="Chang Y.J."/>
            <person name="Jeffries C.D."/>
            <person name="Pukall R."/>
            <person name="Spring S."/>
            <person name="Rohde M."/>
            <person name="Sikorski J."/>
            <person name="Goker M."/>
            <person name="Woyke T."/>
            <person name="Bristow J."/>
            <person name="Eisen J.A."/>
            <person name="Markowitz V."/>
            <person name="Hugenholtz P."/>
            <person name="Kyrpides N.C."/>
            <person name="Klenk H.P."/>
        </authorList>
    </citation>
    <scope>NUCLEOTIDE SEQUENCE [LARGE SCALE GENOMIC DNA]</scope>
    <source>
        <strain evidence="2 3">DSM 12260</strain>
    </source>
</reference>
<feature type="region of interest" description="Disordered" evidence="1">
    <location>
        <begin position="42"/>
        <end position="99"/>
    </location>
</feature>
<dbReference type="CDD" id="cd10936">
    <property type="entry name" value="CE4_DAC2"/>
    <property type="match status" value="1"/>
</dbReference>
<dbReference type="EMBL" id="CM001022">
    <property type="protein sequence ID" value="EFQ23244.1"/>
    <property type="molecule type" value="Genomic_DNA"/>
</dbReference>
<dbReference type="Proteomes" id="UP000005096">
    <property type="component" value="Chromosome"/>
</dbReference>
<proteinExistence type="predicted"/>
<dbReference type="PANTHER" id="PTHR30105">
    <property type="entry name" value="UNCHARACTERIZED YIBQ-RELATED"/>
    <property type="match status" value="1"/>
</dbReference>